<keyword evidence="1" id="KW-0677">Repeat</keyword>
<dbReference type="PANTHER" id="PTHR10075:SF100">
    <property type="entry name" value="FASCICLIN-2"/>
    <property type="match status" value="1"/>
</dbReference>
<dbReference type="Gene3D" id="2.60.40.10">
    <property type="entry name" value="Immunoglobulins"/>
    <property type="match status" value="2"/>
</dbReference>
<reference evidence="5 6" key="1">
    <citation type="submission" date="2018-11" db="EMBL/GenBank/DDBJ databases">
        <authorList>
            <consortium name="Pathogen Informatics"/>
        </authorList>
    </citation>
    <scope>NUCLEOTIDE SEQUENCE [LARGE SCALE GENOMIC DNA]</scope>
</reference>
<name>A0A183G207_HELPZ</name>
<gene>
    <name evidence="5" type="ORF">HPBE_LOCUS15283</name>
</gene>
<dbReference type="PROSITE" id="PS50835">
    <property type="entry name" value="IG_LIKE"/>
    <property type="match status" value="2"/>
</dbReference>
<evidence type="ECO:0000256" key="1">
    <source>
        <dbReference type="ARBA" id="ARBA00022737"/>
    </source>
</evidence>
<evidence type="ECO:0000313" key="5">
    <source>
        <dbReference type="EMBL" id="VDP02319.1"/>
    </source>
</evidence>
<organism evidence="6 7">
    <name type="scientific">Heligmosomoides polygyrus</name>
    <name type="common">Parasitic roundworm</name>
    <dbReference type="NCBI Taxonomy" id="6339"/>
    <lineage>
        <taxon>Eukaryota</taxon>
        <taxon>Metazoa</taxon>
        <taxon>Ecdysozoa</taxon>
        <taxon>Nematoda</taxon>
        <taxon>Chromadorea</taxon>
        <taxon>Rhabditida</taxon>
        <taxon>Rhabditina</taxon>
        <taxon>Rhabditomorpha</taxon>
        <taxon>Strongyloidea</taxon>
        <taxon>Heligmosomidae</taxon>
        <taxon>Heligmosomoides</taxon>
    </lineage>
</organism>
<feature type="chain" id="PRO_5044551832" evidence="3">
    <location>
        <begin position="19"/>
        <end position="173"/>
    </location>
</feature>
<dbReference type="Proteomes" id="UP000050761">
    <property type="component" value="Unassembled WGS sequence"/>
</dbReference>
<feature type="domain" description="Ig-like" evidence="4">
    <location>
        <begin position="108"/>
        <end position="173"/>
    </location>
</feature>
<feature type="signal peptide" evidence="3">
    <location>
        <begin position="1"/>
        <end position="18"/>
    </location>
</feature>
<dbReference type="InterPro" id="IPR036179">
    <property type="entry name" value="Ig-like_dom_sf"/>
</dbReference>
<feature type="domain" description="Ig-like" evidence="4">
    <location>
        <begin position="14"/>
        <end position="89"/>
    </location>
</feature>
<dbReference type="GO" id="GO:0070593">
    <property type="term" value="P:dendrite self-avoidance"/>
    <property type="evidence" value="ECO:0007669"/>
    <property type="project" value="TreeGrafter"/>
</dbReference>
<protein>
    <submittedName>
        <fullName evidence="7">Ig-like domain-containing protein</fullName>
    </submittedName>
</protein>
<dbReference type="PANTHER" id="PTHR10075">
    <property type="entry name" value="BASIGIN RELATED"/>
    <property type="match status" value="1"/>
</dbReference>
<evidence type="ECO:0000313" key="7">
    <source>
        <dbReference type="WBParaSite" id="HPBE_0001528401-mRNA-1"/>
    </source>
</evidence>
<evidence type="ECO:0000313" key="6">
    <source>
        <dbReference type="Proteomes" id="UP000050761"/>
    </source>
</evidence>
<evidence type="ECO:0000256" key="3">
    <source>
        <dbReference type="SAM" id="SignalP"/>
    </source>
</evidence>
<dbReference type="GO" id="GO:0007156">
    <property type="term" value="P:homophilic cell adhesion via plasma membrane adhesion molecules"/>
    <property type="evidence" value="ECO:0007669"/>
    <property type="project" value="TreeGrafter"/>
</dbReference>
<dbReference type="OrthoDB" id="6244967at2759"/>
<proteinExistence type="predicted"/>
<dbReference type="GO" id="GO:0005886">
    <property type="term" value="C:plasma membrane"/>
    <property type="evidence" value="ECO:0007669"/>
    <property type="project" value="TreeGrafter"/>
</dbReference>
<dbReference type="GO" id="GO:0030424">
    <property type="term" value="C:axon"/>
    <property type="evidence" value="ECO:0007669"/>
    <property type="project" value="TreeGrafter"/>
</dbReference>
<accession>A0A183G207</accession>
<evidence type="ECO:0000256" key="2">
    <source>
        <dbReference type="ARBA" id="ARBA00023319"/>
    </source>
</evidence>
<accession>A0A3P8DNS9</accession>
<dbReference type="GO" id="GO:0098632">
    <property type="term" value="F:cell-cell adhesion mediator activity"/>
    <property type="evidence" value="ECO:0007669"/>
    <property type="project" value="TreeGrafter"/>
</dbReference>
<dbReference type="GO" id="GO:0007411">
    <property type="term" value="P:axon guidance"/>
    <property type="evidence" value="ECO:0007669"/>
    <property type="project" value="TreeGrafter"/>
</dbReference>
<dbReference type="Pfam" id="PF13927">
    <property type="entry name" value="Ig_3"/>
    <property type="match status" value="1"/>
</dbReference>
<dbReference type="WBParaSite" id="HPBE_0001528401-mRNA-1">
    <property type="protein sequence ID" value="HPBE_0001528401-mRNA-1"/>
    <property type="gene ID" value="HPBE_0001528401"/>
</dbReference>
<sequence length="173" mass="19442">MSYRPAFASLFLLPTLRARPQGAVPFEGAVLFHQIWPTVASFSPAPKPTWYHNGREISEDTDEGFRFESYGKTLVFNVTQDKAGKYDCRFPVHNDIDRSFNVVVEAAPYWPDGPPPNTNTSEGETVTFDCTTSGKPMPKVTFYKNGVGEYRLIATSLGLQHLLRVRNAERGCY</sequence>
<dbReference type="SUPFAM" id="SSF48726">
    <property type="entry name" value="Immunoglobulin"/>
    <property type="match status" value="2"/>
</dbReference>
<keyword evidence="3" id="KW-0732">Signal</keyword>
<evidence type="ECO:0000259" key="4">
    <source>
        <dbReference type="PROSITE" id="PS50835"/>
    </source>
</evidence>
<dbReference type="EMBL" id="UZAH01028780">
    <property type="protein sequence ID" value="VDP02319.1"/>
    <property type="molecule type" value="Genomic_DNA"/>
</dbReference>
<keyword evidence="2" id="KW-0393">Immunoglobulin domain</keyword>
<dbReference type="InterPro" id="IPR013783">
    <property type="entry name" value="Ig-like_fold"/>
</dbReference>
<dbReference type="InterPro" id="IPR007110">
    <property type="entry name" value="Ig-like_dom"/>
</dbReference>
<reference evidence="7" key="2">
    <citation type="submission" date="2019-09" db="UniProtKB">
        <authorList>
            <consortium name="WormBaseParasite"/>
        </authorList>
    </citation>
    <scope>IDENTIFICATION</scope>
</reference>
<dbReference type="AlphaFoldDB" id="A0A183G207"/>
<keyword evidence="6" id="KW-1185">Reference proteome</keyword>